<evidence type="ECO:0000256" key="10">
    <source>
        <dbReference type="ARBA" id="ARBA00029409"/>
    </source>
</evidence>
<keyword evidence="5 14" id="KW-0808">Transferase</keyword>
<evidence type="ECO:0000256" key="12">
    <source>
        <dbReference type="ARBA" id="ARBA00033413"/>
    </source>
</evidence>
<evidence type="ECO:0000256" key="6">
    <source>
        <dbReference type="ARBA" id="ARBA00022741"/>
    </source>
</evidence>
<evidence type="ECO:0000259" key="13">
    <source>
        <dbReference type="Pfam" id="PF01288"/>
    </source>
</evidence>
<evidence type="ECO:0000256" key="3">
    <source>
        <dbReference type="ARBA" id="ARBA00013253"/>
    </source>
</evidence>
<dbReference type="PANTHER" id="PTHR43071:SF1">
    <property type="entry name" value="2-AMINO-4-HYDROXY-6-HYDROXYMETHYLDIHYDROPTERIDINE PYROPHOSPHOKINASE"/>
    <property type="match status" value="1"/>
</dbReference>
<dbReference type="CDD" id="cd00483">
    <property type="entry name" value="HPPK"/>
    <property type="match status" value="1"/>
</dbReference>
<evidence type="ECO:0000256" key="7">
    <source>
        <dbReference type="ARBA" id="ARBA00022777"/>
    </source>
</evidence>
<gene>
    <name evidence="14" type="primary">folK</name>
    <name evidence="14" type="ORF">GRI34_08700</name>
</gene>
<dbReference type="Proteomes" id="UP000432727">
    <property type="component" value="Unassembled WGS sequence"/>
</dbReference>
<keyword evidence="8" id="KW-0067">ATP-binding</keyword>
<dbReference type="AlphaFoldDB" id="A0A6I4TMR8"/>
<dbReference type="InterPro" id="IPR000550">
    <property type="entry name" value="Hppk"/>
</dbReference>
<organism evidence="14 15">
    <name type="scientific">Qipengyuania aquimaris</name>
    <dbReference type="NCBI Taxonomy" id="255984"/>
    <lineage>
        <taxon>Bacteria</taxon>
        <taxon>Pseudomonadati</taxon>
        <taxon>Pseudomonadota</taxon>
        <taxon>Alphaproteobacteria</taxon>
        <taxon>Sphingomonadales</taxon>
        <taxon>Erythrobacteraceae</taxon>
        <taxon>Qipengyuania</taxon>
    </lineage>
</organism>
<keyword evidence="9" id="KW-0289">Folate biosynthesis</keyword>
<comment type="caution">
    <text evidence="14">The sequence shown here is derived from an EMBL/GenBank/DDBJ whole genome shotgun (WGS) entry which is preliminary data.</text>
</comment>
<evidence type="ECO:0000256" key="4">
    <source>
        <dbReference type="ARBA" id="ARBA00016218"/>
    </source>
</evidence>
<dbReference type="GO" id="GO:0016301">
    <property type="term" value="F:kinase activity"/>
    <property type="evidence" value="ECO:0007669"/>
    <property type="project" value="UniProtKB-KW"/>
</dbReference>
<comment type="function">
    <text evidence="10">Catalyzes the transfer of pyrophosphate from adenosine triphosphate (ATP) to 6-hydroxymethyl-7,8-dihydropterin, an enzymatic step in folate biosynthesis pathway.</text>
</comment>
<evidence type="ECO:0000256" key="1">
    <source>
        <dbReference type="ARBA" id="ARBA00005051"/>
    </source>
</evidence>
<evidence type="ECO:0000256" key="11">
    <source>
        <dbReference type="ARBA" id="ARBA00029766"/>
    </source>
</evidence>
<dbReference type="EMBL" id="WTYI01000001">
    <property type="protein sequence ID" value="MXO96490.1"/>
    <property type="molecule type" value="Genomic_DNA"/>
</dbReference>
<evidence type="ECO:0000256" key="8">
    <source>
        <dbReference type="ARBA" id="ARBA00022840"/>
    </source>
</evidence>
<comment type="pathway">
    <text evidence="1">Cofactor biosynthesis; tetrahydrofolate biosynthesis; 2-amino-4-hydroxy-6-hydroxymethyl-7,8-dihydropteridine diphosphate from 7,8-dihydroneopterin triphosphate: step 4/4.</text>
</comment>
<name>A0A6I4TMR8_9SPHN</name>
<accession>A0A6I4TMR8</accession>
<evidence type="ECO:0000256" key="5">
    <source>
        <dbReference type="ARBA" id="ARBA00022679"/>
    </source>
</evidence>
<dbReference type="GO" id="GO:0046654">
    <property type="term" value="P:tetrahydrofolate biosynthetic process"/>
    <property type="evidence" value="ECO:0007669"/>
    <property type="project" value="UniProtKB-UniPathway"/>
</dbReference>
<dbReference type="EC" id="2.7.6.3" evidence="3"/>
<keyword evidence="6" id="KW-0547">Nucleotide-binding</keyword>
<keyword evidence="7 14" id="KW-0418">Kinase</keyword>
<evidence type="ECO:0000313" key="15">
    <source>
        <dbReference type="Proteomes" id="UP000432727"/>
    </source>
</evidence>
<dbReference type="SUPFAM" id="SSF55083">
    <property type="entry name" value="6-hydroxymethyl-7,8-dihydropterin pyrophosphokinase, HPPK"/>
    <property type="match status" value="1"/>
</dbReference>
<proteinExistence type="inferred from homology"/>
<dbReference type="OrthoDB" id="9808041at2"/>
<dbReference type="GO" id="GO:0046656">
    <property type="term" value="P:folic acid biosynthetic process"/>
    <property type="evidence" value="ECO:0007669"/>
    <property type="project" value="UniProtKB-KW"/>
</dbReference>
<sequence>MRSSEVKSRKQRYLIALGSNMRVPGIGGPRRVLAKVASELERSGLVVESFSPVMRSRPIGPSQREYANGAAIVISDKAPREMLALLKGIEGNFGRRTSGSPWRRRQLDLDIILWSGGRWSTPDLAIPHPLFRERSFVLQPAAAIAPGWRDPLTGLTLRQLAARGS</sequence>
<keyword evidence="15" id="KW-1185">Reference proteome</keyword>
<dbReference type="Pfam" id="PF01288">
    <property type="entry name" value="HPPK"/>
    <property type="match status" value="1"/>
</dbReference>
<dbReference type="PANTHER" id="PTHR43071">
    <property type="entry name" value="2-AMINO-4-HYDROXY-6-HYDROXYMETHYLDIHYDROPTERIDINE PYROPHOSPHOKINASE"/>
    <property type="match status" value="1"/>
</dbReference>
<protein>
    <recommendedName>
        <fullName evidence="4">2-amino-4-hydroxy-6-hydroxymethyldihydropteridine pyrophosphokinase</fullName>
        <ecNumber evidence="3">2.7.6.3</ecNumber>
    </recommendedName>
    <alternativeName>
        <fullName evidence="11">6-hydroxymethyl-7,8-dihydropterin pyrophosphokinase</fullName>
    </alternativeName>
    <alternativeName>
        <fullName evidence="12">7,8-dihydro-6-hydroxymethylpterin-pyrophosphokinase</fullName>
    </alternativeName>
</protein>
<reference evidence="14 15" key="1">
    <citation type="submission" date="2019-12" db="EMBL/GenBank/DDBJ databases">
        <title>Genomic-based taxomic classification of the family Erythrobacteraceae.</title>
        <authorList>
            <person name="Xu L."/>
        </authorList>
    </citation>
    <scope>NUCLEOTIDE SEQUENCE [LARGE SCALE GENOMIC DNA]</scope>
    <source>
        <strain evidence="14 15">JCM 12189</strain>
    </source>
</reference>
<dbReference type="NCBIfam" id="TIGR01498">
    <property type="entry name" value="folK"/>
    <property type="match status" value="1"/>
</dbReference>
<dbReference type="UniPathway" id="UPA00077">
    <property type="reaction ID" value="UER00155"/>
</dbReference>
<comment type="similarity">
    <text evidence="2">Belongs to the HPPK family.</text>
</comment>
<dbReference type="Gene3D" id="3.30.70.560">
    <property type="entry name" value="7,8-Dihydro-6-hydroxymethylpterin-pyrophosphokinase HPPK"/>
    <property type="match status" value="1"/>
</dbReference>
<dbReference type="GO" id="GO:0003848">
    <property type="term" value="F:2-amino-4-hydroxy-6-hydroxymethyldihydropteridine diphosphokinase activity"/>
    <property type="evidence" value="ECO:0007669"/>
    <property type="project" value="UniProtKB-EC"/>
</dbReference>
<dbReference type="InterPro" id="IPR035907">
    <property type="entry name" value="Hppk_sf"/>
</dbReference>
<evidence type="ECO:0000313" key="14">
    <source>
        <dbReference type="EMBL" id="MXO96490.1"/>
    </source>
</evidence>
<evidence type="ECO:0000256" key="9">
    <source>
        <dbReference type="ARBA" id="ARBA00022909"/>
    </source>
</evidence>
<dbReference type="GO" id="GO:0005524">
    <property type="term" value="F:ATP binding"/>
    <property type="evidence" value="ECO:0007669"/>
    <property type="project" value="UniProtKB-KW"/>
</dbReference>
<evidence type="ECO:0000256" key="2">
    <source>
        <dbReference type="ARBA" id="ARBA00005810"/>
    </source>
</evidence>
<feature type="domain" description="7,8-dihydro-6-hydroxymethylpterin-pyrophosphokinase" evidence="13">
    <location>
        <begin position="15"/>
        <end position="146"/>
    </location>
</feature>